<proteinExistence type="inferred from homology"/>
<feature type="region of interest" description="Disordered" evidence="7">
    <location>
        <begin position="1"/>
        <end position="24"/>
    </location>
</feature>
<keyword evidence="6" id="KW-0539">Nucleus</keyword>
<dbReference type="InterPro" id="IPR001878">
    <property type="entry name" value="Znf_CCHC"/>
</dbReference>
<evidence type="ECO:0000256" key="2">
    <source>
        <dbReference type="ARBA" id="ARBA00022723"/>
    </source>
</evidence>
<comment type="subcellular location">
    <subcellularLocation>
        <location evidence="6">Nucleus</location>
    </subcellularLocation>
</comment>
<feature type="domain" description="CCHC-type" evidence="8">
    <location>
        <begin position="924"/>
        <end position="941"/>
    </location>
</feature>
<dbReference type="InterPro" id="IPR031052">
    <property type="entry name" value="FHY3/FAR1"/>
</dbReference>
<dbReference type="GO" id="GO:0008270">
    <property type="term" value="F:zinc ion binding"/>
    <property type="evidence" value="ECO:0007669"/>
    <property type="project" value="UniProtKB-UniRule"/>
</dbReference>
<dbReference type="Proteomes" id="UP001419268">
    <property type="component" value="Unassembled WGS sequence"/>
</dbReference>
<evidence type="ECO:0000259" key="9">
    <source>
        <dbReference type="PROSITE" id="PS50966"/>
    </source>
</evidence>
<dbReference type="SMART" id="SM00575">
    <property type="entry name" value="ZnF_PMZ"/>
    <property type="match status" value="1"/>
</dbReference>
<dbReference type="PROSITE" id="PS50158">
    <property type="entry name" value="ZF_CCHC"/>
    <property type="match status" value="1"/>
</dbReference>
<keyword evidence="3 5" id="KW-0863">Zinc-finger</keyword>
<dbReference type="EMBL" id="JBBNAG010000001">
    <property type="protein sequence ID" value="KAK9167559.1"/>
    <property type="molecule type" value="Genomic_DNA"/>
</dbReference>
<dbReference type="GO" id="GO:0003676">
    <property type="term" value="F:nucleic acid binding"/>
    <property type="evidence" value="ECO:0007669"/>
    <property type="project" value="InterPro"/>
</dbReference>
<dbReference type="InterPro" id="IPR006564">
    <property type="entry name" value="Znf_PMZ"/>
</dbReference>
<evidence type="ECO:0000259" key="8">
    <source>
        <dbReference type="PROSITE" id="PS50158"/>
    </source>
</evidence>
<evidence type="ECO:0000313" key="10">
    <source>
        <dbReference type="EMBL" id="KAK9167559.1"/>
    </source>
</evidence>
<dbReference type="PANTHER" id="PTHR31669">
    <property type="entry name" value="PROTEIN FAR1-RELATED SEQUENCE 10-RELATED"/>
    <property type="match status" value="1"/>
</dbReference>
<protein>
    <recommendedName>
        <fullName evidence="6">Protein FAR1-RELATED SEQUENCE</fullName>
    </recommendedName>
</protein>
<dbReference type="AlphaFoldDB" id="A0AAP0Q665"/>
<feature type="compositionally biased region" description="Polar residues" evidence="7">
    <location>
        <begin position="207"/>
        <end position="227"/>
    </location>
</feature>
<evidence type="ECO:0000256" key="4">
    <source>
        <dbReference type="ARBA" id="ARBA00022833"/>
    </source>
</evidence>
<evidence type="ECO:0000256" key="5">
    <source>
        <dbReference type="PROSITE-ProRule" id="PRU00047"/>
    </source>
</evidence>
<feature type="compositionally biased region" description="Low complexity" evidence="7">
    <location>
        <begin position="10"/>
        <end position="20"/>
    </location>
</feature>
<reference evidence="10 11" key="1">
    <citation type="submission" date="2024-01" db="EMBL/GenBank/DDBJ databases">
        <title>Genome assemblies of Stephania.</title>
        <authorList>
            <person name="Yang L."/>
        </authorList>
    </citation>
    <scope>NUCLEOTIDE SEQUENCE [LARGE SCALE GENOMIC DNA]</scope>
    <source>
        <strain evidence="10">JXDWG</strain>
        <tissue evidence="10">Leaf</tissue>
    </source>
</reference>
<feature type="region of interest" description="Disordered" evidence="7">
    <location>
        <begin position="151"/>
        <end position="252"/>
    </location>
</feature>
<dbReference type="GO" id="GO:0005634">
    <property type="term" value="C:nucleus"/>
    <property type="evidence" value="ECO:0007669"/>
    <property type="project" value="UniProtKB-SubCell"/>
</dbReference>
<evidence type="ECO:0000256" key="7">
    <source>
        <dbReference type="SAM" id="MobiDB-lite"/>
    </source>
</evidence>
<dbReference type="PROSITE" id="PS50966">
    <property type="entry name" value="ZF_SWIM"/>
    <property type="match status" value="1"/>
</dbReference>
<sequence length="951" mass="106176">MKSKKKSRIDSSSSTAAAVPPSCPPPHYSFVPPPIPFYPPPPPHNWAGFPGAWPVPGGAPPPGFPMAVPPLSNVAHGKVQGGSMPPPPPPPFGLWAAPPGVFPTAPMVMGSVMAPASAQGAILAASGAQGAVVSPQINALGLQDGALQNEEVKPMPSVSRQPVTRRSAALDRADCVTEQIDAPSLITRKGSQGRRRKSKELNDAEVKTTSSQDASEANVVEQPSSPNEGVSTVESSEGEDNASLPKLGSEPYTGLRFGSEEEAYEFYNAYAKEKGFSIRKSHIQRSRVDRSVISREYVCANQGFRSTNDRRYKGKVVQPRRETRVDCRAAMSIKRRSKKWVVDRFHREHNHALVDPAKAEKLRSHRKITGTTKLVIDALYKCRIGPSKIIQVLTKAASSGDNFEIGGLDLMKYMKKERKNNIEVEGYRVLEYIQGIRAFDPGFFHAVEVGENRSMRSIFWADSRAREAYKQFGDALVFDKICLANKELFPFASFTGLNHHRQPVLFGCAVLADETVESLVWLFKTFLRAMSYRHPTSMITFQDKAVFSATAEIFPQTKHQFCMLEIEKNEIANLSELFNMHPELQEEYKKCIYSSLKPEEFESCWKALLMKYNLKDNSWLNSMYDQRFHWVPLYIRGTFFAGMTTTKLGQAYFDGFLHDATPLNEFVPRYEQAVKRRREEEADEDIMTIYTSAGSTSRNPIEEHAARVYTRNMFTRFGHEVYGSSGCILQKISEEKFMSKYSVGKDGDKADQMYVVTFDSKDICANCSCQMFAFEGMLCRHVLKVFQEANILDIPPRYILKRWTMSARYAGCFSGDGGELSQDETTVNVCFLKEMVVNFLESGVTSGERNNVAINIIEEGIKKLSLFQVCSSADEVPPQDWNCGSLREEMVEDKVFSDPSPVKAECSPPSKMKLGVKHCQKKKRKCSTCKKAGHYSSTCPKGSSNQSQASL</sequence>
<comment type="caution">
    <text evidence="10">The sequence shown here is derived from an EMBL/GenBank/DDBJ whole genome shotgun (WGS) entry which is preliminary data.</text>
</comment>
<accession>A0AAP0Q665</accession>
<evidence type="ECO:0000313" key="11">
    <source>
        <dbReference type="Proteomes" id="UP001419268"/>
    </source>
</evidence>
<dbReference type="Pfam" id="PF04434">
    <property type="entry name" value="SWIM"/>
    <property type="match status" value="1"/>
</dbReference>
<dbReference type="PANTHER" id="PTHR31669:SF149">
    <property type="entry name" value="PROTEIN FAR1-RELATED SEQUENCE 12-RELATED"/>
    <property type="match status" value="1"/>
</dbReference>
<evidence type="ECO:0000256" key="6">
    <source>
        <dbReference type="RuleBase" id="RU367018"/>
    </source>
</evidence>
<organism evidence="10 11">
    <name type="scientific">Stephania cephalantha</name>
    <dbReference type="NCBI Taxonomy" id="152367"/>
    <lineage>
        <taxon>Eukaryota</taxon>
        <taxon>Viridiplantae</taxon>
        <taxon>Streptophyta</taxon>
        <taxon>Embryophyta</taxon>
        <taxon>Tracheophyta</taxon>
        <taxon>Spermatophyta</taxon>
        <taxon>Magnoliopsida</taxon>
        <taxon>Ranunculales</taxon>
        <taxon>Menispermaceae</taxon>
        <taxon>Menispermoideae</taxon>
        <taxon>Cissampelideae</taxon>
        <taxon>Stephania</taxon>
    </lineage>
</organism>
<evidence type="ECO:0000256" key="3">
    <source>
        <dbReference type="ARBA" id="ARBA00022771"/>
    </source>
</evidence>
<dbReference type="Pfam" id="PF03101">
    <property type="entry name" value="FAR1"/>
    <property type="match status" value="1"/>
</dbReference>
<dbReference type="InterPro" id="IPR004330">
    <property type="entry name" value="FAR1_DNA_bnd_dom"/>
</dbReference>
<dbReference type="InterPro" id="IPR007527">
    <property type="entry name" value="Znf_SWIM"/>
</dbReference>
<evidence type="ECO:0000256" key="1">
    <source>
        <dbReference type="ARBA" id="ARBA00005889"/>
    </source>
</evidence>
<keyword evidence="11" id="KW-1185">Reference proteome</keyword>
<dbReference type="GO" id="GO:0006355">
    <property type="term" value="P:regulation of DNA-templated transcription"/>
    <property type="evidence" value="ECO:0007669"/>
    <property type="project" value="UniProtKB-UniRule"/>
</dbReference>
<feature type="compositionally biased region" description="Polar residues" evidence="7">
    <location>
        <begin position="935"/>
        <end position="951"/>
    </location>
</feature>
<name>A0AAP0Q665_9MAGN</name>
<gene>
    <name evidence="10" type="ORF">Scep_002750</name>
</gene>
<comment type="function">
    <text evidence="6">Putative transcription activator involved in regulating light control of development.</text>
</comment>
<keyword evidence="2 6" id="KW-0479">Metal-binding</keyword>
<feature type="region of interest" description="Disordered" evidence="7">
    <location>
        <begin position="931"/>
        <end position="951"/>
    </location>
</feature>
<dbReference type="InterPro" id="IPR018289">
    <property type="entry name" value="MULE_transposase_dom"/>
</dbReference>
<comment type="similarity">
    <text evidence="1 6">Belongs to the FHY3/FAR1 family.</text>
</comment>
<feature type="domain" description="SWIM-type" evidence="9">
    <location>
        <begin position="754"/>
        <end position="790"/>
    </location>
</feature>
<dbReference type="Pfam" id="PF10551">
    <property type="entry name" value="MULE"/>
    <property type="match status" value="1"/>
</dbReference>
<keyword evidence="4 6" id="KW-0862">Zinc</keyword>